<protein>
    <submittedName>
        <fullName evidence="2">Uncharacterized protein</fullName>
    </submittedName>
</protein>
<name>A0A915JCR8_ROMCU</name>
<dbReference type="AlphaFoldDB" id="A0A915JCR8"/>
<reference evidence="2" key="1">
    <citation type="submission" date="2022-11" db="UniProtKB">
        <authorList>
            <consortium name="WormBaseParasite"/>
        </authorList>
    </citation>
    <scope>IDENTIFICATION</scope>
</reference>
<dbReference type="Proteomes" id="UP000887565">
    <property type="component" value="Unplaced"/>
</dbReference>
<evidence type="ECO:0000313" key="2">
    <source>
        <dbReference type="WBParaSite" id="nRc.2.0.1.t23595-RA"/>
    </source>
</evidence>
<dbReference type="WBParaSite" id="nRc.2.0.1.t23595-RA">
    <property type="protein sequence ID" value="nRc.2.0.1.t23595-RA"/>
    <property type="gene ID" value="nRc.2.0.1.g23595"/>
</dbReference>
<proteinExistence type="predicted"/>
<organism evidence="1 2">
    <name type="scientific">Romanomermis culicivorax</name>
    <name type="common">Nematode worm</name>
    <dbReference type="NCBI Taxonomy" id="13658"/>
    <lineage>
        <taxon>Eukaryota</taxon>
        <taxon>Metazoa</taxon>
        <taxon>Ecdysozoa</taxon>
        <taxon>Nematoda</taxon>
        <taxon>Enoplea</taxon>
        <taxon>Dorylaimia</taxon>
        <taxon>Mermithida</taxon>
        <taxon>Mermithoidea</taxon>
        <taxon>Mermithidae</taxon>
        <taxon>Romanomermis</taxon>
    </lineage>
</organism>
<sequence>MRQSQPKAHENPKLISLDGWCAAEISSTIACWTSGVTLWSTMAAVDHTPAAKMCFMLHFSNSRACADVCTFEEYIANASPLVPIPLFTPDGAIF</sequence>
<accession>A0A915JCR8</accession>
<keyword evidence="1" id="KW-1185">Reference proteome</keyword>
<evidence type="ECO:0000313" key="1">
    <source>
        <dbReference type="Proteomes" id="UP000887565"/>
    </source>
</evidence>